<dbReference type="PANTHER" id="PTHR20952:SF0">
    <property type="entry name" value="ADP-RIBOSYLATION FACTOR-LIKE PROTEIN 6-INTERACTING PROTEIN 1"/>
    <property type="match status" value="1"/>
</dbReference>
<dbReference type="GeneID" id="106475492"/>
<evidence type="ECO:0000256" key="3">
    <source>
        <dbReference type="ARBA" id="ARBA00022989"/>
    </source>
</evidence>
<evidence type="ECO:0000313" key="8">
    <source>
        <dbReference type="RefSeq" id="XP_013791627.1"/>
    </source>
</evidence>
<feature type="transmembrane region" description="Helical" evidence="5">
    <location>
        <begin position="82"/>
        <end position="102"/>
    </location>
</feature>
<protein>
    <submittedName>
        <fullName evidence="8">ADP-ribosylation factor-like protein 6-interacting protein 1</fullName>
    </submittedName>
</protein>
<gene>
    <name evidence="8" type="primary">LOC106475492</name>
</gene>
<dbReference type="Pfam" id="PF24456">
    <property type="entry name" value="RHD_RETREG1-3"/>
    <property type="match status" value="1"/>
</dbReference>
<feature type="transmembrane region" description="Helical" evidence="5">
    <location>
        <begin position="172"/>
        <end position="188"/>
    </location>
</feature>
<keyword evidence="3 5" id="KW-1133">Transmembrane helix</keyword>
<keyword evidence="4 5" id="KW-0472">Membrane</keyword>
<reference evidence="8" key="1">
    <citation type="submission" date="2025-08" db="UniProtKB">
        <authorList>
            <consortium name="RefSeq"/>
        </authorList>
    </citation>
    <scope>IDENTIFICATION</scope>
    <source>
        <tissue evidence="8">Muscle</tissue>
    </source>
</reference>
<dbReference type="InterPro" id="IPR057282">
    <property type="entry name" value="RETREG1-3-like_RHD"/>
</dbReference>
<feature type="transmembrane region" description="Helical" evidence="5">
    <location>
        <begin position="57"/>
        <end position="76"/>
    </location>
</feature>
<dbReference type="PANTHER" id="PTHR20952">
    <property type="entry name" value="ADP-RIBOSYLATION-LIKE FACTOR 6-INTERACTING PROTEIN"/>
    <property type="match status" value="1"/>
</dbReference>
<keyword evidence="2 5" id="KW-0812">Transmembrane</keyword>
<feature type="domain" description="RETREG1-3/ARL6IP-like N-terminal reticulon-homology" evidence="6">
    <location>
        <begin position="40"/>
        <end position="200"/>
    </location>
</feature>
<accession>A0ABM1BZJ3</accession>
<evidence type="ECO:0000259" key="6">
    <source>
        <dbReference type="Pfam" id="PF24456"/>
    </source>
</evidence>
<comment type="subcellular location">
    <subcellularLocation>
        <location evidence="1">Membrane</location>
        <topology evidence="1">Multi-pass membrane protein</topology>
    </subcellularLocation>
</comment>
<evidence type="ECO:0000256" key="5">
    <source>
        <dbReference type="SAM" id="Phobius"/>
    </source>
</evidence>
<evidence type="ECO:0000256" key="2">
    <source>
        <dbReference type="ARBA" id="ARBA00022692"/>
    </source>
</evidence>
<organism evidence="7 8">
    <name type="scientific">Limulus polyphemus</name>
    <name type="common">Atlantic horseshoe crab</name>
    <dbReference type="NCBI Taxonomy" id="6850"/>
    <lineage>
        <taxon>Eukaryota</taxon>
        <taxon>Metazoa</taxon>
        <taxon>Ecdysozoa</taxon>
        <taxon>Arthropoda</taxon>
        <taxon>Chelicerata</taxon>
        <taxon>Merostomata</taxon>
        <taxon>Xiphosura</taxon>
        <taxon>Limulidae</taxon>
        <taxon>Limulus</taxon>
    </lineage>
</organism>
<evidence type="ECO:0000256" key="4">
    <source>
        <dbReference type="ARBA" id="ARBA00023136"/>
    </source>
</evidence>
<evidence type="ECO:0000313" key="7">
    <source>
        <dbReference type="Proteomes" id="UP000694941"/>
    </source>
</evidence>
<dbReference type="InterPro" id="IPR052114">
    <property type="entry name" value="ER_autophagy_membrane_reg"/>
</dbReference>
<dbReference type="RefSeq" id="XP_013791627.1">
    <property type="nucleotide sequence ID" value="XM_013936173.2"/>
</dbReference>
<proteinExistence type="predicted"/>
<evidence type="ECO:0000256" key="1">
    <source>
        <dbReference type="ARBA" id="ARBA00004141"/>
    </source>
</evidence>
<dbReference type="Proteomes" id="UP000694941">
    <property type="component" value="Unplaced"/>
</dbReference>
<keyword evidence="7" id="KW-1185">Reference proteome</keyword>
<sequence>MADEADCVSGTEGVTHKSTDDCLTSGDDQVKDIKRKLESWREVLIPLHSFLIWKQPYFPAILAGVVILMFILLWYFEPSVCTSLALTGIIACILDYAVPIVITNFFDPAKWTGVQEKKFEEICQSIVEAQKQGCDLWHSFLQLRDSKPKVYFVSMLTSLLILTWISTLVNNLFLTFLLALTVVMYPGLKHHGIIDKYVTKGIQQLKTTVGQKLKRN</sequence>
<dbReference type="CDD" id="cd22559">
    <property type="entry name" value="Arl6IP1"/>
    <property type="match status" value="1"/>
</dbReference>
<name>A0ABM1BZJ3_LIMPO</name>